<comment type="caution">
    <text evidence="2">The sequence shown here is derived from an EMBL/GenBank/DDBJ whole genome shotgun (WGS) entry which is preliminary data.</text>
</comment>
<keyword evidence="3" id="KW-1185">Reference proteome</keyword>
<organism evidence="2 3">
    <name type="scientific">Caenorhabditis nigoni</name>
    <dbReference type="NCBI Taxonomy" id="1611254"/>
    <lineage>
        <taxon>Eukaryota</taxon>
        <taxon>Metazoa</taxon>
        <taxon>Ecdysozoa</taxon>
        <taxon>Nematoda</taxon>
        <taxon>Chromadorea</taxon>
        <taxon>Rhabditida</taxon>
        <taxon>Rhabditina</taxon>
        <taxon>Rhabditomorpha</taxon>
        <taxon>Rhabditoidea</taxon>
        <taxon>Rhabditidae</taxon>
        <taxon>Peloderinae</taxon>
        <taxon>Caenorhabditis</taxon>
    </lineage>
</organism>
<accession>A0A2G5VMT2</accession>
<protein>
    <submittedName>
        <fullName evidence="2">Uncharacterized protein</fullName>
    </submittedName>
</protein>
<feature type="compositionally biased region" description="Basic and acidic residues" evidence="1">
    <location>
        <begin position="1"/>
        <end position="13"/>
    </location>
</feature>
<dbReference type="Proteomes" id="UP000230233">
    <property type="component" value="Chromosome I"/>
</dbReference>
<feature type="region of interest" description="Disordered" evidence="1">
    <location>
        <begin position="1"/>
        <end position="25"/>
    </location>
</feature>
<reference evidence="3" key="1">
    <citation type="submission" date="2017-10" db="EMBL/GenBank/DDBJ databases">
        <title>Rapid genome shrinkage in a self-fertile nematode reveals novel sperm competition proteins.</title>
        <authorList>
            <person name="Yin D."/>
            <person name="Schwarz E.M."/>
            <person name="Thomas C.G."/>
            <person name="Felde R.L."/>
            <person name="Korf I.F."/>
            <person name="Cutter A.D."/>
            <person name="Schartner C.M."/>
            <person name="Ralston E.J."/>
            <person name="Meyer B.J."/>
            <person name="Haag E.S."/>
        </authorList>
    </citation>
    <scope>NUCLEOTIDE SEQUENCE [LARGE SCALE GENOMIC DNA]</scope>
    <source>
        <strain evidence="3">JU1422</strain>
    </source>
</reference>
<sequence>MEEFEKATKETLENKNSVRHMPGSTRPLTVLPCPKEWTEWRCHKTYTCYPPSRQLLYKLIIPFSPSQ</sequence>
<name>A0A2G5VMT2_9PELO</name>
<evidence type="ECO:0000313" key="2">
    <source>
        <dbReference type="EMBL" id="PIC52981.1"/>
    </source>
</evidence>
<evidence type="ECO:0000313" key="3">
    <source>
        <dbReference type="Proteomes" id="UP000230233"/>
    </source>
</evidence>
<proteinExistence type="predicted"/>
<dbReference type="EMBL" id="PDUG01000001">
    <property type="protein sequence ID" value="PIC52981.1"/>
    <property type="molecule type" value="Genomic_DNA"/>
</dbReference>
<evidence type="ECO:0000256" key="1">
    <source>
        <dbReference type="SAM" id="MobiDB-lite"/>
    </source>
</evidence>
<gene>
    <name evidence="2" type="primary">Cnig_chr_I.g2867</name>
    <name evidence="2" type="ORF">B9Z55_002867</name>
</gene>
<dbReference type="AlphaFoldDB" id="A0A2G5VMT2"/>